<dbReference type="OrthoDB" id="2269386at2759"/>
<proteinExistence type="predicted"/>
<dbReference type="Proteomes" id="UP000646827">
    <property type="component" value="Unassembled WGS sequence"/>
</dbReference>
<organism evidence="1 2">
    <name type="scientific">Circinella minor</name>
    <dbReference type="NCBI Taxonomy" id="1195481"/>
    <lineage>
        <taxon>Eukaryota</taxon>
        <taxon>Fungi</taxon>
        <taxon>Fungi incertae sedis</taxon>
        <taxon>Mucoromycota</taxon>
        <taxon>Mucoromycotina</taxon>
        <taxon>Mucoromycetes</taxon>
        <taxon>Mucorales</taxon>
        <taxon>Lichtheimiaceae</taxon>
        <taxon>Circinella</taxon>
    </lineage>
</organism>
<sequence>MTGLTLPFAETLLDNDVYYDDNMLYATIQEDYINNSNFPSLFSATSSLTTAVSSSRNQEPVNNNKDAISMNSTVPFNGRSYAEVASKAGMQHDPIIINHISTTTKQKDSHQWKHDESKFHPHTFFLSTLNNYYTTNEANVNYDQEDPWYQIKYGRSRKHETNLIIHQRRQKTLEKAFQQATSEYITSSKHRYRQQLASTLNNLQDTRYYRDEDKGLKEHIPESYYQIGRMRTMALRTSIWYPKATRHTKMDRYLTKDAKINLIKREIKKHSFAKRIFLDALRERYGYQSIMQALDSMKDRNLGYSDIECIVRNYRNSYDYKTIPNYKTKSIPGQKEPHSRILEEHIQALCITLPSLKDKS</sequence>
<keyword evidence="2" id="KW-1185">Reference proteome</keyword>
<gene>
    <name evidence="1" type="ORF">INT45_007586</name>
</gene>
<dbReference type="EMBL" id="JAEPRB010000091">
    <property type="protein sequence ID" value="KAG2222150.1"/>
    <property type="molecule type" value="Genomic_DNA"/>
</dbReference>
<protein>
    <submittedName>
        <fullName evidence="1">Uncharacterized protein</fullName>
    </submittedName>
</protein>
<evidence type="ECO:0000313" key="1">
    <source>
        <dbReference type="EMBL" id="KAG2222150.1"/>
    </source>
</evidence>
<name>A0A8H7S4R2_9FUNG</name>
<comment type="caution">
    <text evidence="1">The sequence shown here is derived from an EMBL/GenBank/DDBJ whole genome shotgun (WGS) entry which is preliminary data.</text>
</comment>
<accession>A0A8H7S4R2</accession>
<evidence type="ECO:0000313" key="2">
    <source>
        <dbReference type="Proteomes" id="UP000646827"/>
    </source>
</evidence>
<reference evidence="1 2" key="1">
    <citation type="submission" date="2020-12" db="EMBL/GenBank/DDBJ databases">
        <title>Metabolic potential, ecology and presence of endohyphal bacteria is reflected in genomic diversity of Mucoromycotina.</title>
        <authorList>
            <person name="Muszewska A."/>
            <person name="Okrasinska A."/>
            <person name="Steczkiewicz K."/>
            <person name="Drgas O."/>
            <person name="Orlowska M."/>
            <person name="Perlinska-Lenart U."/>
            <person name="Aleksandrzak-Piekarczyk T."/>
            <person name="Szatraj K."/>
            <person name="Zielenkiewicz U."/>
            <person name="Pilsyk S."/>
            <person name="Malc E."/>
            <person name="Mieczkowski P."/>
            <person name="Kruszewska J.S."/>
            <person name="Biernat P."/>
            <person name="Pawlowska J."/>
        </authorList>
    </citation>
    <scope>NUCLEOTIDE SEQUENCE [LARGE SCALE GENOMIC DNA]</scope>
    <source>
        <strain evidence="1 2">CBS 142.35</strain>
    </source>
</reference>
<dbReference type="AlphaFoldDB" id="A0A8H7S4R2"/>